<sequence length="78" mass="9141">MISYEQFCQIHDLHQRQALNAAQISRVLNLDHKTVATWLARPHFISRAAAKRRYKVTIRPQGREAGLYPLKLFTYQFG</sequence>
<dbReference type="EMBL" id="UOYP01000343">
    <property type="protein sequence ID" value="VAY88823.1"/>
    <property type="molecule type" value="Genomic_DNA"/>
</dbReference>
<gene>
    <name evidence="1" type="ORF">CARN8_4070002</name>
</gene>
<accession>A0A3P3ZPI4</accession>
<reference evidence="1" key="1">
    <citation type="submission" date="2018-10" db="EMBL/GenBank/DDBJ databases">
        <authorList>
            <person name="Plewniak F."/>
        </authorList>
    </citation>
    <scope>NUCLEOTIDE SEQUENCE</scope>
</reference>
<name>A0A3P3ZPI4_9ZZZZ</name>
<protein>
    <submittedName>
        <fullName evidence="1">Uncharacterized protein</fullName>
    </submittedName>
</protein>
<proteinExistence type="predicted"/>
<organism evidence="1">
    <name type="scientific">mine drainage metagenome</name>
    <dbReference type="NCBI Taxonomy" id="410659"/>
    <lineage>
        <taxon>unclassified sequences</taxon>
        <taxon>metagenomes</taxon>
        <taxon>ecological metagenomes</taxon>
    </lineage>
</organism>
<evidence type="ECO:0000313" key="1">
    <source>
        <dbReference type="EMBL" id="VAY88823.1"/>
    </source>
</evidence>
<dbReference type="AlphaFoldDB" id="A0A3P3ZPI4"/>